<evidence type="ECO:0000256" key="1">
    <source>
        <dbReference type="ARBA" id="ARBA00000085"/>
    </source>
</evidence>
<keyword evidence="9" id="KW-0067">ATP-binding</keyword>
<dbReference type="SMART" id="SM00387">
    <property type="entry name" value="HATPase_c"/>
    <property type="match status" value="1"/>
</dbReference>
<comment type="catalytic activity">
    <reaction evidence="1">
        <text>ATP + protein L-histidine = ADP + protein N-phospho-L-histidine.</text>
        <dbReference type="EC" id="2.7.13.3"/>
    </reaction>
</comment>
<evidence type="ECO:0000256" key="8">
    <source>
        <dbReference type="ARBA" id="ARBA00022777"/>
    </source>
</evidence>
<dbReference type="CDD" id="cd00731">
    <property type="entry name" value="CheA_reg"/>
    <property type="match status" value="1"/>
</dbReference>
<dbReference type="Gene3D" id="3.30.565.10">
    <property type="entry name" value="Histidine kinase-like ATPase, C-terminal domain"/>
    <property type="match status" value="1"/>
</dbReference>
<dbReference type="InterPro" id="IPR010808">
    <property type="entry name" value="CheA_P2-bd"/>
</dbReference>
<proteinExistence type="predicted"/>
<dbReference type="Proteomes" id="UP001208017">
    <property type="component" value="Unassembled WGS sequence"/>
</dbReference>
<evidence type="ECO:0000259" key="13">
    <source>
        <dbReference type="PROSITE" id="PS50851"/>
    </source>
</evidence>
<dbReference type="InterPro" id="IPR004105">
    <property type="entry name" value="CheA-like_dim"/>
</dbReference>
<dbReference type="InterPro" id="IPR036061">
    <property type="entry name" value="CheW-like_dom_sf"/>
</dbReference>
<dbReference type="PANTHER" id="PTHR43395:SF1">
    <property type="entry name" value="CHEMOTAXIS PROTEIN CHEA"/>
    <property type="match status" value="1"/>
</dbReference>
<protein>
    <recommendedName>
        <fullName evidence="3">Chemotaxis protein CheA</fullName>
        <ecNumber evidence="2">2.7.13.3</ecNumber>
    </recommendedName>
</protein>
<accession>A0ABT3WYH7</accession>
<dbReference type="SMART" id="SM00073">
    <property type="entry name" value="HPT"/>
    <property type="match status" value="1"/>
</dbReference>
<evidence type="ECO:0000256" key="5">
    <source>
        <dbReference type="ARBA" id="ARBA00022553"/>
    </source>
</evidence>
<keyword evidence="8" id="KW-0418">Kinase</keyword>
<keyword evidence="6" id="KW-0808">Transferase</keyword>
<feature type="modified residue" description="Phosphohistidine" evidence="11">
    <location>
        <position position="46"/>
    </location>
</feature>
<evidence type="ECO:0000256" key="11">
    <source>
        <dbReference type="PROSITE-ProRule" id="PRU00110"/>
    </source>
</evidence>
<evidence type="ECO:0000313" key="15">
    <source>
        <dbReference type="EMBL" id="MCX7568537.1"/>
    </source>
</evidence>
<dbReference type="InterPro" id="IPR002545">
    <property type="entry name" value="CheW-lke_dom"/>
</dbReference>
<keyword evidence="4" id="KW-0145">Chemotaxis</keyword>
<dbReference type="SUPFAM" id="SSF47226">
    <property type="entry name" value="Histidine-containing phosphotransfer domain, HPT domain"/>
    <property type="match status" value="1"/>
</dbReference>
<dbReference type="Pfam" id="PF01584">
    <property type="entry name" value="CheW"/>
    <property type="match status" value="1"/>
</dbReference>
<dbReference type="InterPro" id="IPR036890">
    <property type="entry name" value="HATPase_C_sf"/>
</dbReference>
<evidence type="ECO:0000259" key="12">
    <source>
        <dbReference type="PROSITE" id="PS50109"/>
    </source>
</evidence>
<name>A0ABT3WYH7_9BACL</name>
<dbReference type="InterPro" id="IPR051315">
    <property type="entry name" value="Bact_Chemotaxis_CheA"/>
</dbReference>
<gene>
    <name evidence="15" type="ORF">OS242_00965</name>
</gene>
<sequence length="691" mass="75676">MDMSQYLEMFIEESKEHLQAINDSLLALEQSPQSLDIVNVVFRSAHTLKGMAATMGFEQMAHLTHEMENGLDLMRGGKLAVTSHVMDVLFACVDVLEAQLTLIIESSTDVGIDIAGPVEQMKAVVSGKPVVAAATQVSAGEAPVAEAAVGVDFNEYESAILQQSNQSGFTAYKIVVTLTESCVLRAARAYMVFDAYERVGEVIKSEPRVEDLEEEKFDREFMIILVSQREEEELRQTGLNVSEVNSVTITKVGAEQIAAVVEAPQEIAAASAVETVPAPAPKQEEKPALVEAAAAGKAAMQETKKVQLGKSVRVDIDRLDVLINLFSELVIDRTRLEQIARELNHQDLVETVEHMSRISTDLQNLVMTIRMVPVDTVFNRFPRMVRDLARDLGKKIDFVIRGQETELDRTVIDEIGDPLVHLLRNSLDHGVELPDVRKAKGKEEVGKVELVAFHSGNHVFIEITDDGNGIDREKVLKKAISNGIVDEKLASTLTDSQVFDLLFHSGFSTADKISDVSGRGVGLDVVKTKIESLGGRVVTHSTPGKGTKFSIQLPLTLSIIQAMLVQISEEKYAIPLSSIIETAIIRKADIKKVHKQAVIDFRGRVVPLLYLEDVFNIPRETATDLEEENVVIVRKGENMAALVVDSFIGQQEVVLKSLGKYLTGTVFAISGSTILGDGQVALIMDCNALIQ</sequence>
<evidence type="ECO:0000256" key="10">
    <source>
        <dbReference type="ARBA" id="ARBA00023012"/>
    </source>
</evidence>
<dbReference type="SMART" id="SM01231">
    <property type="entry name" value="H-kinase_dim"/>
    <property type="match status" value="1"/>
</dbReference>
<dbReference type="InterPro" id="IPR005467">
    <property type="entry name" value="His_kinase_dom"/>
</dbReference>
<dbReference type="RefSeq" id="WP_267149782.1">
    <property type="nucleotide sequence ID" value="NZ_JAPMLT010000001.1"/>
</dbReference>
<evidence type="ECO:0000313" key="16">
    <source>
        <dbReference type="Proteomes" id="UP001208017"/>
    </source>
</evidence>
<keyword evidence="16" id="KW-1185">Reference proteome</keyword>
<dbReference type="InterPro" id="IPR008207">
    <property type="entry name" value="Sig_transdc_His_kin_Hpt_dom"/>
</dbReference>
<evidence type="ECO:0000259" key="14">
    <source>
        <dbReference type="PROSITE" id="PS50894"/>
    </source>
</evidence>
<evidence type="ECO:0000256" key="2">
    <source>
        <dbReference type="ARBA" id="ARBA00012438"/>
    </source>
</evidence>
<dbReference type="PRINTS" id="PR00344">
    <property type="entry name" value="BCTRLSENSOR"/>
</dbReference>
<evidence type="ECO:0000256" key="3">
    <source>
        <dbReference type="ARBA" id="ARBA00021495"/>
    </source>
</evidence>
<dbReference type="InterPro" id="IPR036097">
    <property type="entry name" value="HisK_dim/P_sf"/>
</dbReference>
<evidence type="ECO:0000256" key="4">
    <source>
        <dbReference type="ARBA" id="ARBA00022500"/>
    </source>
</evidence>
<dbReference type="Gene3D" id="1.10.287.560">
    <property type="entry name" value="Histidine kinase CheA-like, homodimeric domain"/>
    <property type="match status" value="1"/>
</dbReference>
<dbReference type="Pfam" id="PF02518">
    <property type="entry name" value="HATPase_c"/>
    <property type="match status" value="1"/>
</dbReference>
<comment type="caution">
    <text evidence="15">The sequence shown here is derived from an EMBL/GenBank/DDBJ whole genome shotgun (WGS) entry which is preliminary data.</text>
</comment>
<organism evidence="15 16">
    <name type="scientific">Tumebacillus lacus</name>
    <dbReference type="NCBI Taxonomy" id="2995335"/>
    <lineage>
        <taxon>Bacteria</taxon>
        <taxon>Bacillati</taxon>
        <taxon>Bacillota</taxon>
        <taxon>Bacilli</taxon>
        <taxon>Bacillales</taxon>
        <taxon>Alicyclobacillaceae</taxon>
        <taxon>Tumebacillus</taxon>
    </lineage>
</organism>
<evidence type="ECO:0000256" key="9">
    <source>
        <dbReference type="ARBA" id="ARBA00022840"/>
    </source>
</evidence>
<dbReference type="InterPro" id="IPR004358">
    <property type="entry name" value="Sig_transdc_His_kin-like_C"/>
</dbReference>
<dbReference type="EMBL" id="JAPMLT010000001">
    <property type="protein sequence ID" value="MCX7568537.1"/>
    <property type="molecule type" value="Genomic_DNA"/>
</dbReference>
<dbReference type="CDD" id="cd16916">
    <property type="entry name" value="HATPase_CheA-like"/>
    <property type="match status" value="1"/>
</dbReference>
<keyword evidence="5 11" id="KW-0597">Phosphoprotein</keyword>
<dbReference type="Gene3D" id="1.20.120.160">
    <property type="entry name" value="HPT domain"/>
    <property type="match status" value="1"/>
</dbReference>
<dbReference type="Gene3D" id="2.30.30.40">
    <property type="entry name" value="SH3 Domains"/>
    <property type="match status" value="1"/>
</dbReference>
<feature type="domain" description="CheW-like" evidence="13">
    <location>
        <begin position="559"/>
        <end position="691"/>
    </location>
</feature>
<dbReference type="InterPro" id="IPR036641">
    <property type="entry name" value="HPT_dom_sf"/>
</dbReference>
<feature type="domain" description="Histidine kinase" evidence="12">
    <location>
        <begin position="307"/>
        <end position="557"/>
    </location>
</feature>
<keyword evidence="7" id="KW-0547">Nucleotide-binding</keyword>
<dbReference type="CDD" id="cd00088">
    <property type="entry name" value="HPT"/>
    <property type="match status" value="1"/>
</dbReference>
<reference evidence="15 16" key="1">
    <citation type="submission" date="2022-11" db="EMBL/GenBank/DDBJ databases">
        <title>Study of microbial diversity in lake waters.</title>
        <authorList>
            <person name="Zhang J."/>
        </authorList>
    </citation>
    <scope>NUCLEOTIDE SEQUENCE [LARGE SCALE GENOMIC DNA]</scope>
    <source>
        <strain evidence="15 16">DT12</strain>
    </source>
</reference>
<dbReference type="SUPFAM" id="SSF55874">
    <property type="entry name" value="ATPase domain of HSP90 chaperone/DNA topoisomerase II/histidine kinase"/>
    <property type="match status" value="1"/>
</dbReference>
<dbReference type="SUPFAM" id="SSF47384">
    <property type="entry name" value="Homodimeric domain of signal transducing histidine kinase"/>
    <property type="match status" value="1"/>
</dbReference>
<dbReference type="Pfam" id="PF07194">
    <property type="entry name" value="P2"/>
    <property type="match status" value="1"/>
</dbReference>
<dbReference type="SMART" id="SM00260">
    <property type="entry name" value="CheW"/>
    <property type="match status" value="1"/>
</dbReference>
<dbReference type="PROSITE" id="PS50109">
    <property type="entry name" value="HIS_KIN"/>
    <property type="match status" value="1"/>
</dbReference>
<evidence type="ECO:0000256" key="6">
    <source>
        <dbReference type="ARBA" id="ARBA00022679"/>
    </source>
</evidence>
<feature type="domain" description="HPt" evidence="14">
    <location>
        <begin position="1"/>
        <end position="103"/>
    </location>
</feature>
<dbReference type="Pfam" id="PF01627">
    <property type="entry name" value="Hpt"/>
    <property type="match status" value="1"/>
</dbReference>
<dbReference type="InterPro" id="IPR037006">
    <property type="entry name" value="CheA-like_homodim_sf"/>
</dbReference>
<dbReference type="PANTHER" id="PTHR43395">
    <property type="entry name" value="SENSOR HISTIDINE KINASE CHEA"/>
    <property type="match status" value="1"/>
</dbReference>
<dbReference type="InterPro" id="IPR035891">
    <property type="entry name" value="CheY-binding_CheA"/>
</dbReference>
<dbReference type="SUPFAM" id="SSF55052">
    <property type="entry name" value="CheY-binding domain of CheA"/>
    <property type="match status" value="1"/>
</dbReference>
<dbReference type="InterPro" id="IPR037052">
    <property type="entry name" value="CheA-like_P2_sf"/>
</dbReference>
<dbReference type="PROSITE" id="PS50894">
    <property type="entry name" value="HPT"/>
    <property type="match status" value="1"/>
</dbReference>
<dbReference type="PROSITE" id="PS50851">
    <property type="entry name" value="CHEW"/>
    <property type="match status" value="1"/>
</dbReference>
<dbReference type="Gene3D" id="3.30.70.1110">
    <property type="entry name" value="Histidine kinase CheA-like, P2 response regulator-binding domain"/>
    <property type="match status" value="1"/>
</dbReference>
<evidence type="ECO:0000256" key="7">
    <source>
        <dbReference type="ARBA" id="ARBA00022741"/>
    </source>
</evidence>
<dbReference type="InterPro" id="IPR003594">
    <property type="entry name" value="HATPase_dom"/>
</dbReference>
<dbReference type="Pfam" id="PF02895">
    <property type="entry name" value="H-kinase_dim"/>
    <property type="match status" value="1"/>
</dbReference>
<dbReference type="EC" id="2.7.13.3" evidence="2"/>
<keyword evidence="10" id="KW-0902">Two-component regulatory system</keyword>
<dbReference type="SUPFAM" id="SSF50341">
    <property type="entry name" value="CheW-like"/>
    <property type="match status" value="1"/>
</dbReference>